<dbReference type="RefSeq" id="WP_209143809.1">
    <property type="nucleotide sequence ID" value="NZ_JAGHKO010000017.1"/>
</dbReference>
<dbReference type="SUPFAM" id="SSF56281">
    <property type="entry name" value="Metallo-hydrolase/oxidoreductase"/>
    <property type="match status" value="1"/>
</dbReference>
<dbReference type="Pfam" id="PF00753">
    <property type="entry name" value="Lactamase_B"/>
    <property type="match status" value="1"/>
</dbReference>
<proteinExistence type="predicted"/>
<evidence type="ECO:0000313" key="3">
    <source>
        <dbReference type="Proteomes" id="UP000677244"/>
    </source>
</evidence>
<comment type="caution">
    <text evidence="2">The sequence shown here is derived from an EMBL/GenBank/DDBJ whole genome shotgun (WGS) entry which is preliminary data.</text>
</comment>
<keyword evidence="3" id="KW-1185">Reference proteome</keyword>
<gene>
    <name evidence="2" type="ORF">J7I42_31395</name>
</gene>
<dbReference type="Proteomes" id="UP000677244">
    <property type="component" value="Unassembled WGS sequence"/>
</dbReference>
<evidence type="ECO:0000259" key="1">
    <source>
        <dbReference type="Pfam" id="PF00753"/>
    </source>
</evidence>
<name>A0ABS3Z524_9BACT</name>
<dbReference type="InterPro" id="IPR036866">
    <property type="entry name" value="RibonucZ/Hydroxyglut_hydro"/>
</dbReference>
<feature type="domain" description="Metallo-beta-lactamase" evidence="1">
    <location>
        <begin position="31"/>
        <end position="117"/>
    </location>
</feature>
<accession>A0ABS3Z524</accession>
<dbReference type="EMBL" id="JAGHKO010000017">
    <property type="protein sequence ID" value="MBO9204837.1"/>
    <property type="molecule type" value="Genomic_DNA"/>
</dbReference>
<organism evidence="2 3">
    <name type="scientific">Niastella soli</name>
    <dbReference type="NCBI Taxonomy" id="2821487"/>
    <lineage>
        <taxon>Bacteria</taxon>
        <taxon>Pseudomonadati</taxon>
        <taxon>Bacteroidota</taxon>
        <taxon>Chitinophagia</taxon>
        <taxon>Chitinophagales</taxon>
        <taxon>Chitinophagaceae</taxon>
        <taxon>Niastella</taxon>
    </lineage>
</organism>
<sequence>MITKQIAPDVYGVFPENDFDDKPNAPKGTSGGFIVGKNGVLVIESFLNADLAGQMISQIRKVTQLPVKFLVNTSYHGDHSYGNYIFPAGTTIIQHKATGEYVHQHFNADTVWMMQKFGRGRGIEKVVPRTAIS</sequence>
<dbReference type="Gene3D" id="3.60.15.10">
    <property type="entry name" value="Ribonuclease Z/Hydroxyacylglutathione hydrolase-like"/>
    <property type="match status" value="1"/>
</dbReference>
<protein>
    <recommendedName>
        <fullName evidence="1">Metallo-beta-lactamase domain-containing protein</fullName>
    </recommendedName>
</protein>
<dbReference type="InterPro" id="IPR001279">
    <property type="entry name" value="Metallo-B-lactamas"/>
</dbReference>
<reference evidence="2 3" key="1">
    <citation type="submission" date="2021-03" db="EMBL/GenBank/DDBJ databases">
        <title>Assistant Professor.</title>
        <authorList>
            <person name="Huq M.A."/>
        </authorList>
    </citation>
    <scope>NUCLEOTIDE SEQUENCE [LARGE SCALE GENOMIC DNA]</scope>
    <source>
        <strain evidence="2 3">MAH-29</strain>
    </source>
</reference>
<evidence type="ECO:0000313" key="2">
    <source>
        <dbReference type="EMBL" id="MBO9204837.1"/>
    </source>
</evidence>